<evidence type="ECO:0000259" key="3">
    <source>
        <dbReference type="PROSITE" id="PS50908"/>
    </source>
</evidence>
<dbReference type="PANTHER" id="PTHR21275:SF1">
    <property type="entry name" value="RWD DOMAIN-CONTAINING PROTEIN 4"/>
    <property type="match status" value="1"/>
</dbReference>
<keyword evidence="5" id="KW-1185">Reference proteome</keyword>
<dbReference type="InterPro" id="IPR006575">
    <property type="entry name" value="RWD_dom"/>
</dbReference>
<dbReference type="STRING" id="568069.A0A1J1HFG3"/>
<dbReference type="SMART" id="SM00591">
    <property type="entry name" value="RWD"/>
    <property type="match status" value="1"/>
</dbReference>
<sequence>MSEEEQQAEEIEALTSIYEGDTFYKQLNKTTFQYKYGEEENGKGFIVEIIWGDSYPNELPKISMDSYFNRNISSSFKLKIIDILKTEGENWIGCGMTYTLFECLKEQLAELLTELENEIKNNELNKMSENLDRINLCPIITTTSTKETPIAGKKEQLTKSQKRRMWERTDNKGQRQRGWDWVDIIRHLSQTGSSKDESSPIVTSSSIMCQPLAPPPNN</sequence>
<reference evidence="4 5" key="1">
    <citation type="submission" date="2015-04" db="EMBL/GenBank/DDBJ databases">
        <authorList>
            <person name="Syromyatnikov M.Y."/>
            <person name="Popov V.N."/>
        </authorList>
    </citation>
    <scope>NUCLEOTIDE SEQUENCE [LARGE SCALE GENOMIC DNA]</scope>
</reference>
<dbReference type="Gene3D" id="3.10.110.10">
    <property type="entry name" value="Ubiquitin Conjugating Enzyme"/>
    <property type="match status" value="1"/>
</dbReference>
<dbReference type="PANTHER" id="PTHR21275">
    <property type="entry name" value="RWD DOMAIN-CONTAINING PROTEIN 4"/>
    <property type="match status" value="1"/>
</dbReference>
<dbReference type="Proteomes" id="UP000183832">
    <property type="component" value="Unassembled WGS sequence"/>
</dbReference>
<evidence type="ECO:0000256" key="1">
    <source>
        <dbReference type="SAM" id="Coils"/>
    </source>
</evidence>
<dbReference type="AlphaFoldDB" id="A0A1J1HFG3"/>
<feature type="domain" description="RWD" evidence="3">
    <location>
        <begin position="9"/>
        <end position="111"/>
    </location>
</feature>
<dbReference type="PROSITE" id="PS50908">
    <property type="entry name" value="RWD"/>
    <property type="match status" value="1"/>
</dbReference>
<dbReference type="OrthoDB" id="10045773at2759"/>
<organism evidence="4 5">
    <name type="scientific">Clunio marinus</name>
    <dbReference type="NCBI Taxonomy" id="568069"/>
    <lineage>
        <taxon>Eukaryota</taxon>
        <taxon>Metazoa</taxon>
        <taxon>Ecdysozoa</taxon>
        <taxon>Arthropoda</taxon>
        <taxon>Hexapoda</taxon>
        <taxon>Insecta</taxon>
        <taxon>Pterygota</taxon>
        <taxon>Neoptera</taxon>
        <taxon>Endopterygota</taxon>
        <taxon>Diptera</taxon>
        <taxon>Nematocera</taxon>
        <taxon>Chironomoidea</taxon>
        <taxon>Chironomidae</taxon>
        <taxon>Clunio</taxon>
    </lineage>
</organism>
<evidence type="ECO:0000313" key="5">
    <source>
        <dbReference type="Proteomes" id="UP000183832"/>
    </source>
</evidence>
<evidence type="ECO:0000313" key="4">
    <source>
        <dbReference type="EMBL" id="CRK86757.1"/>
    </source>
</evidence>
<dbReference type="CDD" id="cd23817">
    <property type="entry name" value="RWD-RWDD4"/>
    <property type="match status" value="1"/>
</dbReference>
<evidence type="ECO:0000256" key="2">
    <source>
        <dbReference type="SAM" id="MobiDB-lite"/>
    </source>
</evidence>
<name>A0A1J1HFG3_9DIPT</name>
<gene>
    <name evidence="4" type="ORF">CLUMA_CG000589</name>
</gene>
<proteinExistence type="predicted"/>
<dbReference type="EMBL" id="CVRI01000002">
    <property type="protein sequence ID" value="CRK86757.1"/>
    <property type="molecule type" value="Genomic_DNA"/>
</dbReference>
<dbReference type="SUPFAM" id="SSF54495">
    <property type="entry name" value="UBC-like"/>
    <property type="match status" value="1"/>
</dbReference>
<feature type="region of interest" description="Disordered" evidence="2">
    <location>
        <begin position="191"/>
        <end position="218"/>
    </location>
</feature>
<protein>
    <submittedName>
        <fullName evidence="4">CLUMA_CG000589, isoform A</fullName>
    </submittedName>
</protein>
<dbReference type="Pfam" id="PF05773">
    <property type="entry name" value="RWD"/>
    <property type="match status" value="1"/>
</dbReference>
<keyword evidence="1" id="KW-0175">Coiled coil</keyword>
<accession>A0A1J1HFG3</accession>
<feature type="coiled-coil region" evidence="1">
    <location>
        <begin position="98"/>
        <end position="132"/>
    </location>
</feature>
<dbReference type="InterPro" id="IPR016135">
    <property type="entry name" value="UBQ-conjugating_enzyme/RWD"/>
</dbReference>
<dbReference type="InterPro" id="IPR042770">
    <property type="entry name" value="RWDD4"/>
</dbReference>